<dbReference type="Pfam" id="PF12833">
    <property type="entry name" value="HTH_18"/>
    <property type="match status" value="1"/>
</dbReference>
<dbReference type="PANTHER" id="PTHR43547:SF2">
    <property type="entry name" value="HYBRID SIGNAL TRANSDUCTION HISTIDINE KINASE C"/>
    <property type="match status" value="1"/>
</dbReference>
<dbReference type="EC" id="2.7.13.3" evidence="2"/>
<dbReference type="InterPro" id="IPR003961">
    <property type="entry name" value="FN3_dom"/>
</dbReference>
<organism evidence="15 16">
    <name type="scientific">Plebeiibacterium marinum</name>
    <dbReference type="NCBI Taxonomy" id="2992111"/>
    <lineage>
        <taxon>Bacteria</taxon>
        <taxon>Pseudomonadati</taxon>
        <taxon>Bacteroidota</taxon>
        <taxon>Bacteroidia</taxon>
        <taxon>Marinilabiliales</taxon>
        <taxon>Marinilabiliaceae</taxon>
        <taxon>Plebeiibacterium</taxon>
    </lineage>
</organism>
<gene>
    <name evidence="15" type="ORF">OM074_03825</name>
</gene>
<dbReference type="InterPro" id="IPR011123">
    <property type="entry name" value="Y_Y_Y"/>
</dbReference>
<dbReference type="InterPro" id="IPR036097">
    <property type="entry name" value="HisK_dim/P_sf"/>
</dbReference>
<dbReference type="EMBL" id="JAPDPI010000005">
    <property type="protein sequence ID" value="MCW3804741.1"/>
    <property type="molecule type" value="Genomic_DNA"/>
</dbReference>
<dbReference type="InterPro" id="IPR001789">
    <property type="entry name" value="Sig_transdc_resp-reg_receiver"/>
</dbReference>
<dbReference type="GO" id="GO:0000155">
    <property type="term" value="F:phosphorelay sensor kinase activity"/>
    <property type="evidence" value="ECO:0007669"/>
    <property type="project" value="InterPro"/>
</dbReference>
<evidence type="ECO:0000256" key="1">
    <source>
        <dbReference type="ARBA" id="ARBA00000085"/>
    </source>
</evidence>
<dbReference type="Gene3D" id="3.30.565.10">
    <property type="entry name" value="Histidine kinase-like ATPase, C-terminal domain"/>
    <property type="match status" value="1"/>
</dbReference>
<dbReference type="InterPro" id="IPR003661">
    <property type="entry name" value="HisK_dim/P_dom"/>
</dbReference>
<dbReference type="SMART" id="SM00448">
    <property type="entry name" value="REC"/>
    <property type="match status" value="1"/>
</dbReference>
<dbReference type="SUPFAM" id="SSF46689">
    <property type="entry name" value="Homeodomain-like"/>
    <property type="match status" value="1"/>
</dbReference>
<evidence type="ECO:0000256" key="11">
    <source>
        <dbReference type="PROSITE-ProRule" id="PRU00169"/>
    </source>
</evidence>
<keyword evidence="16" id="KW-1185">Reference proteome</keyword>
<feature type="domain" description="Response regulatory" evidence="14">
    <location>
        <begin position="1152"/>
        <end position="1267"/>
    </location>
</feature>
<evidence type="ECO:0000259" key="13">
    <source>
        <dbReference type="PROSITE" id="PS50109"/>
    </source>
</evidence>
<dbReference type="PANTHER" id="PTHR43547">
    <property type="entry name" value="TWO-COMPONENT HISTIDINE KINASE"/>
    <property type="match status" value="1"/>
</dbReference>
<dbReference type="SMART" id="SM00387">
    <property type="entry name" value="HATPase_c"/>
    <property type="match status" value="1"/>
</dbReference>
<feature type="modified residue" description="4-aspartylphosphate" evidence="11">
    <location>
        <position position="1200"/>
    </location>
</feature>
<evidence type="ECO:0000256" key="10">
    <source>
        <dbReference type="ARBA" id="ARBA00023163"/>
    </source>
</evidence>
<dbReference type="PRINTS" id="PR00344">
    <property type="entry name" value="BCTRLSENSOR"/>
</dbReference>
<evidence type="ECO:0000256" key="9">
    <source>
        <dbReference type="ARBA" id="ARBA00023015"/>
    </source>
</evidence>
<dbReference type="InterPro" id="IPR011110">
    <property type="entry name" value="Reg_prop"/>
</dbReference>
<comment type="catalytic activity">
    <reaction evidence="1">
        <text>ATP + protein L-histidine = ADP + protein N-phospho-L-histidine.</text>
        <dbReference type="EC" id="2.7.13.3"/>
    </reaction>
</comment>
<keyword evidence="3 11" id="KW-0597">Phosphoprotein</keyword>
<dbReference type="CDD" id="cd00082">
    <property type="entry name" value="HisKA"/>
    <property type="match status" value="1"/>
</dbReference>
<sequence length="1399" mass="160152">MKMIHRFIIPFSVCKISPEILKTPNAHPRPLMGKSFVQCGLEGLPVGNQRVCGWENRLFLLGLVILFISTNVWAEDIKLEHYSRENGLSHNSVRHIVQDKTGLLWLGTFKGLNSFDGQKFTPYVSNIKSANRIKDDDITALLIDDNDIMWIGTRGGLTRFDLKTRQFKTFLPDKNNPQSIPDSEIRSIYIDQFKRLWIGTKDSGLCIFNQETESFSRVEIEGFTYIKTIFEDINGHIWVGSFDTGGISKITLNDKGDIQHINNYTLKVPGTNIVNPYTYFIYQDDKSDIFIGTREGLYKWDKQDNVFELQPIHDLTFKETIGPYFISITRAPDGKYWLGTIGGIIVCNRLEDISKGNFQWYYSKRSEKTSLVDNAVSALYFDNSGLLWIGTDNGLDKYDPFKNQFKSINSFALVVNGRIPRISDYGQTYDNKLLVATHNSGLFLKDRNRFKPIEKKYKDISGVFSPDGKIFYCGLWSGKILIYNYVLNTSRVIDVGFSSVPVFAFNKLTGGNIVIGSHGSGAVIIDPITLRVDSTLRKLFPNIEINQVASTKEGVIWLATENGVISYNQQNQEAKLYTSKDGEIEGLTNNSTKVVCIDNTGKIWVSTRMGLNYYSPEIDDFKQVINPQELRKNWITDILKDNKGNLWFNFNNGQVGLFNPVDNKLNTYDVGSGNRLDIFSNKGFMLFSDSLVYITGKDEIIHFTIDELKDNLKSDPPFISEVKVQNKTVSPGDTIKGQVVLHEDINYSRKLELEYVNRNFYLSFSSPSYSNTRLNKYEYMLEGFDEEWITVDNNSTNIQYTNLYPKEYTFKIRASNSSGYWSDISSYHIIINPPFWLTYKAIVLMLAFLTLTIYLVHKQLKRSLMLKHELLMEKVQREREDKLNHEKLRFFTNISHELRTPISLIIGPAKQLAEEGLNTDYQRSRIGLILQNSNRLYNLVNQLLDFRKAQNGELKLKVSKTDILLYSKNIFHSFEGLVKEKKLNYHFICEQEEVIGWIDGDKYDKILYNLLSNAIKFSHKYGRVDLYVGISHADDGSRKLDIEVSDDGIGIPEESQSKIFTRFYQVENTKDEHTGSGIGLALVNSLVKIHKANIKLYSAPDKGSVFTIEIPIDKESYEENEIFDYELKSTASIQTVVTDVKKKTYATELREKILVIEDNQELRDYIADYLSDYYKVYKAENGEEGLQMCRQVNPIICIADVMMPVMDGFEFCKSLKNDERISHIPVVLLTALSDSDNQIKGYKLGADGYLTKPFDPSLLKTRIENIVKARVNLKEKFSGDVESSVDLLTHSPVDEDFMNKITAIIEENISDTTLAGNLICSELGTSSSTLYRRVKELTDLSPNEFIRTIRLKKAFQLLKQKRHNVSEVSDMVGFNDPYYFSRCFKKQFGFPPSNLLGNK</sequence>
<dbReference type="CDD" id="cd00063">
    <property type="entry name" value="FN3"/>
    <property type="match status" value="1"/>
</dbReference>
<dbReference type="InterPro" id="IPR011047">
    <property type="entry name" value="Quinoprotein_ADH-like_sf"/>
</dbReference>
<dbReference type="PROSITE" id="PS50109">
    <property type="entry name" value="HIS_KIN"/>
    <property type="match status" value="1"/>
</dbReference>
<keyword evidence="5" id="KW-0547">Nucleotide-binding</keyword>
<dbReference type="InterPro" id="IPR005467">
    <property type="entry name" value="His_kinase_dom"/>
</dbReference>
<evidence type="ECO:0000313" key="15">
    <source>
        <dbReference type="EMBL" id="MCW3804741.1"/>
    </source>
</evidence>
<dbReference type="SUPFAM" id="SSF49265">
    <property type="entry name" value="Fibronectin type III"/>
    <property type="match status" value="1"/>
</dbReference>
<dbReference type="Pfam" id="PF07495">
    <property type="entry name" value="Y_Y_Y"/>
    <property type="match status" value="1"/>
</dbReference>
<dbReference type="GO" id="GO:0043565">
    <property type="term" value="F:sequence-specific DNA binding"/>
    <property type="evidence" value="ECO:0007669"/>
    <property type="project" value="InterPro"/>
</dbReference>
<dbReference type="SUPFAM" id="SSF52172">
    <property type="entry name" value="CheY-like"/>
    <property type="match status" value="1"/>
</dbReference>
<dbReference type="Gene3D" id="2.60.40.10">
    <property type="entry name" value="Immunoglobulins"/>
    <property type="match status" value="1"/>
</dbReference>
<dbReference type="InterPro" id="IPR036890">
    <property type="entry name" value="HATPase_C_sf"/>
</dbReference>
<dbReference type="PROSITE" id="PS01124">
    <property type="entry name" value="HTH_ARAC_FAMILY_2"/>
    <property type="match status" value="1"/>
</dbReference>
<protein>
    <recommendedName>
        <fullName evidence="2">histidine kinase</fullName>
        <ecNumber evidence="2">2.7.13.3</ecNumber>
    </recommendedName>
</protein>
<dbReference type="Pfam" id="PF00512">
    <property type="entry name" value="HisKA"/>
    <property type="match status" value="1"/>
</dbReference>
<evidence type="ECO:0000259" key="14">
    <source>
        <dbReference type="PROSITE" id="PS50110"/>
    </source>
</evidence>
<dbReference type="SMART" id="SM00388">
    <property type="entry name" value="HisKA"/>
    <property type="match status" value="1"/>
</dbReference>
<dbReference type="GO" id="GO:0003700">
    <property type="term" value="F:DNA-binding transcription factor activity"/>
    <property type="evidence" value="ECO:0007669"/>
    <property type="project" value="InterPro"/>
</dbReference>
<evidence type="ECO:0000256" key="3">
    <source>
        <dbReference type="ARBA" id="ARBA00022553"/>
    </source>
</evidence>
<dbReference type="Proteomes" id="UP001207408">
    <property type="component" value="Unassembled WGS sequence"/>
</dbReference>
<dbReference type="PROSITE" id="PS50110">
    <property type="entry name" value="RESPONSE_REGULATORY"/>
    <property type="match status" value="1"/>
</dbReference>
<keyword evidence="10" id="KW-0804">Transcription</keyword>
<accession>A0AAE3MBE7</accession>
<dbReference type="InterPro" id="IPR011006">
    <property type="entry name" value="CheY-like_superfamily"/>
</dbReference>
<dbReference type="InterPro" id="IPR036116">
    <property type="entry name" value="FN3_sf"/>
</dbReference>
<feature type="domain" description="HTH araC/xylS-type" evidence="12">
    <location>
        <begin position="1299"/>
        <end position="1398"/>
    </location>
</feature>
<evidence type="ECO:0000313" key="16">
    <source>
        <dbReference type="Proteomes" id="UP001207408"/>
    </source>
</evidence>
<dbReference type="InterPro" id="IPR004358">
    <property type="entry name" value="Sig_transdc_His_kin-like_C"/>
</dbReference>
<dbReference type="InterPro" id="IPR015943">
    <property type="entry name" value="WD40/YVTN_repeat-like_dom_sf"/>
</dbReference>
<dbReference type="GO" id="GO:0005524">
    <property type="term" value="F:ATP binding"/>
    <property type="evidence" value="ECO:0007669"/>
    <property type="project" value="UniProtKB-KW"/>
</dbReference>
<dbReference type="SMART" id="SM00342">
    <property type="entry name" value="HTH_ARAC"/>
    <property type="match status" value="1"/>
</dbReference>
<keyword evidence="8" id="KW-0902">Two-component regulatory system</keyword>
<dbReference type="Gene3D" id="2.130.10.10">
    <property type="entry name" value="YVTN repeat-like/Quinoprotein amine dehydrogenase"/>
    <property type="match status" value="2"/>
</dbReference>
<proteinExistence type="predicted"/>
<comment type="caution">
    <text evidence="15">The sequence shown here is derived from an EMBL/GenBank/DDBJ whole genome shotgun (WGS) entry which is preliminary data.</text>
</comment>
<keyword evidence="6" id="KW-0418">Kinase</keyword>
<evidence type="ECO:0000256" key="6">
    <source>
        <dbReference type="ARBA" id="ARBA00022777"/>
    </source>
</evidence>
<dbReference type="SUPFAM" id="SSF63829">
    <property type="entry name" value="Calcium-dependent phosphotriesterase"/>
    <property type="match status" value="2"/>
</dbReference>
<evidence type="ECO:0000256" key="7">
    <source>
        <dbReference type="ARBA" id="ARBA00022840"/>
    </source>
</evidence>
<dbReference type="Gene3D" id="1.10.287.130">
    <property type="match status" value="1"/>
</dbReference>
<reference evidence="15" key="1">
    <citation type="submission" date="2022-10" db="EMBL/GenBank/DDBJ databases">
        <authorList>
            <person name="Yu W.X."/>
        </authorList>
    </citation>
    <scope>NUCLEOTIDE SEQUENCE</scope>
    <source>
        <strain evidence="15">D04</strain>
    </source>
</reference>
<dbReference type="Pfam" id="PF00072">
    <property type="entry name" value="Response_reg"/>
    <property type="match status" value="1"/>
</dbReference>
<keyword evidence="9" id="KW-0805">Transcription regulation</keyword>
<dbReference type="RefSeq" id="WP_301197963.1">
    <property type="nucleotide sequence ID" value="NZ_JAPDPI010000005.1"/>
</dbReference>
<dbReference type="FunFam" id="3.30.565.10:FF:000037">
    <property type="entry name" value="Hybrid sensor histidine kinase/response regulator"/>
    <property type="match status" value="1"/>
</dbReference>
<evidence type="ECO:0000256" key="5">
    <source>
        <dbReference type="ARBA" id="ARBA00022741"/>
    </source>
</evidence>
<dbReference type="InterPro" id="IPR009057">
    <property type="entry name" value="Homeodomain-like_sf"/>
</dbReference>
<dbReference type="InterPro" id="IPR018060">
    <property type="entry name" value="HTH_AraC"/>
</dbReference>
<dbReference type="SUPFAM" id="SSF47384">
    <property type="entry name" value="Homodimeric domain of signal transducing histidine kinase"/>
    <property type="match status" value="1"/>
</dbReference>
<keyword evidence="4" id="KW-0808">Transferase</keyword>
<dbReference type="Pfam" id="PF07494">
    <property type="entry name" value="Reg_prop"/>
    <property type="match status" value="3"/>
</dbReference>
<evidence type="ECO:0000256" key="2">
    <source>
        <dbReference type="ARBA" id="ARBA00012438"/>
    </source>
</evidence>
<dbReference type="Pfam" id="PF02518">
    <property type="entry name" value="HATPase_c"/>
    <property type="match status" value="1"/>
</dbReference>
<dbReference type="Gene3D" id="1.10.10.60">
    <property type="entry name" value="Homeodomain-like"/>
    <property type="match status" value="1"/>
</dbReference>
<dbReference type="InterPro" id="IPR013783">
    <property type="entry name" value="Ig-like_fold"/>
</dbReference>
<evidence type="ECO:0000256" key="8">
    <source>
        <dbReference type="ARBA" id="ARBA00023012"/>
    </source>
</evidence>
<name>A0AAE3MBE7_9BACT</name>
<dbReference type="InterPro" id="IPR003594">
    <property type="entry name" value="HATPase_dom"/>
</dbReference>
<dbReference type="SUPFAM" id="SSF50998">
    <property type="entry name" value="Quinoprotein alcohol dehydrogenase-like"/>
    <property type="match status" value="1"/>
</dbReference>
<keyword evidence="7" id="KW-0067">ATP-binding</keyword>
<evidence type="ECO:0000259" key="12">
    <source>
        <dbReference type="PROSITE" id="PS01124"/>
    </source>
</evidence>
<feature type="domain" description="Histidine kinase" evidence="13">
    <location>
        <begin position="893"/>
        <end position="1114"/>
    </location>
</feature>
<evidence type="ECO:0000256" key="4">
    <source>
        <dbReference type="ARBA" id="ARBA00022679"/>
    </source>
</evidence>
<dbReference type="Gene3D" id="3.40.50.2300">
    <property type="match status" value="1"/>
</dbReference>
<dbReference type="SUPFAM" id="SSF55874">
    <property type="entry name" value="ATPase domain of HSP90 chaperone/DNA topoisomerase II/histidine kinase"/>
    <property type="match status" value="1"/>
</dbReference>